<dbReference type="InterPro" id="IPR006685">
    <property type="entry name" value="MscS_channel_2nd"/>
</dbReference>
<dbReference type="EMBL" id="JACTAG010000001">
    <property type="protein sequence ID" value="MBD3663296.1"/>
    <property type="molecule type" value="Genomic_DNA"/>
</dbReference>
<keyword evidence="4 7" id="KW-0812">Transmembrane</keyword>
<reference evidence="10" key="1">
    <citation type="submission" date="2020-08" db="EMBL/GenBank/DDBJ databases">
        <title>Sulfitobacter aestuariivivens sp. nov., isolated from a tidal flat.</title>
        <authorList>
            <person name="Park S."/>
            <person name="Yoon J.-H."/>
        </authorList>
    </citation>
    <scope>NUCLEOTIDE SEQUENCE</scope>
    <source>
        <strain evidence="10">TSTF-M16</strain>
    </source>
</reference>
<keyword evidence="7" id="KW-0406">Ion transport</keyword>
<keyword evidence="5 7" id="KW-1133">Transmembrane helix</keyword>
<evidence type="ECO:0000256" key="1">
    <source>
        <dbReference type="ARBA" id="ARBA00004651"/>
    </source>
</evidence>
<dbReference type="GO" id="GO:0008381">
    <property type="term" value="F:mechanosensitive monoatomic ion channel activity"/>
    <property type="evidence" value="ECO:0007669"/>
    <property type="project" value="InterPro"/>
</dbReference>
<comment type="caution">
    <text evidence="7">Lacks conserved residue(s) required for the propagation of feature annotation.</text>
</comment>
<sequence>MNDFLSTLWGRLPAPLRDQLEGYATGFWEVLPQLILSVFFLVFVWFVVRLVNWLVPKTLRRARMRRSLIDVVMMLLTVSIWLFGVLVAVTIAFPTITPGRALTALGVGGVAIGFAFKDVFENFLAGVLLLIREPFSIDDYIECEDIEGQVEEITIRDTHVRQTDGQLVVAPNAMFFKNPVTIRTAKDVRRTTIICGVAYGEDVDEARDVIAKAVRGVDTVRDDIRDVEIFAQEFADSSINFEVTWWTGSRPIDIRSSRDKVVSAVKRALDDAGIEIPFPYRTLTFKEPLTMNKGNEGQSDPTPADSD</sequence>
<evidence type="ECO:0000256" key="7">
    <source>
        <dbReference type="RuleBase" id="RU369025"/>
    </source>
</evidence>
<dbReference type="InterPro" id="IPR011066">
    <property type="entry name" value="MscS_channel_C_sf"/>
</dbReference>
<dbReference type="RefSeq" id="WP_191074269.1">
    <property type="nucleotide sequence ID" value="NZ_JACTAG010000001.1"/>
</dbReference>
<dbReference type="InterPro" id="IPR023408">
    <property type="entry name" value="MscS_beta-dom_sf"/>
</dbReference>
<comment type="caution">
    <text evidence="10">The sequence shown here is derived from an EMBL/GenBank/DDBJ whole genome shotgun (WGS) entry which is preliminary data.</text>
</comment>
<dbReference type="GO" id="GO:0005886">
    <property type="term" value="C:plasma membrane"/>
    <property type="evidence" value="ECO:0007669"/>
    <property type="project" value="UniProtKB-SubCell"/>
</dbReference>
<comment type="function">
    <text evidence="7">Mechanosensitive channel that participates in the regulation of osmotic pressure changes within the cell, opening in response to stretch forces in the membrane lipid bilayer, without the need for other proteins. Contributes to normal resistance to hypoosmotic shock. Forms an ion channel of 1.0 nanosiemens conductance with a slight preference for anions.</text>
</comment>
<keyword evidence="6 7" id="KW-0472">Membrane</keyword>
<dbReference type="SUPFAM" id="SSF82861">
    <property type="entry name" value="Mechanosensitive channel protein MscS (YggB), transmembrane region"/>
    <property type="match status" value="1"/>
</dbReference>
<dbReference type="InterPro" id="IPR045275">
    <property type="entry name" value="MscS_archaea/bacteria_type"/>
</dbReference>
<dbReference type="InterPro" id="IPR010920">
    <property type="entry name" value="LSM_dom_sf"/>
</dbReference>
<evidence type="ECO:0000256" key="6">
    <source>
        <dbReference type="ARBA" id="ARBA00023136"/>
    </source>
</evidence>
<dbReference type="Pfam" id="PF21082">
    <property type="entry name" value="MS_channel_3rd"/>
    <property type="match status" value="1"/>
</dbReference>
<keyword evidence="11" id="KW-1185">Reference proteome</keyword>
<dbReference type="Gene3D" id="2.30.30.60">
    <property type="match status" value="1"/>
</dbReference>
<comment type="similarity">
    <text evidence="2 7">Belongs to the MscS (TC 1.A.23) family.</text>
</comment>
<dbReference type="InterPro" id="IPR011014">
    <property type="entry name" value="MscS_channel_TM-2"/>
</dbReference>
<evidence type="ECO:0000313" key="10">
    <source>
        <dbReference type="EMBL" id="MBD3663296.1"/>
    </source>
</evidence>
<keyword evidence="7" id="KW-0997">Cell inner membrane</keyword>
<keyword evidence="7" id="KW-0813">Transport</keyword>
<dbReference type="PANTHER" id="PTHR30221:SF1">
    <property type="entry name" value="SMALL-CONDUCTANCE MECHANOSENSITIVE CHANNEL"/>
    <property type="match status" value="1"/>
</dbReference>
<feature type="transmembrane region" description="Helical" evidence="7">
    <location>
        <begin position="67"/>
        <end position="93"/>
    </location>
</feature>
<keyword evidence="7" id="KW-0407">Ion channel</keyword>
<evidence type="ECO:0000256" key="2">
    <source>
        <dbReference type="ARBA" id="ARBA00008017"/>
    </source>
</evidence>
<organism evidence="10 11">
    <name type="scientific">Sulfitobacter aestuariivivens</name>
    <dbReference type="NCBI Taxonomy" id="2766981"/>
    <lineage>
        <taxon>Bacteria</taxon>
        <taxon>Pseudomonadati</taxon>
        <taxon>Pseudomonadota</taxon>
        <taxon>Alphaproteobacteria</taxon>
        <taxon>Rhodobacterales</taxon>
        <taxon>Roseobacteraceae</taxon>
        <taxon>Sulfitobacter</taxon>
    </lineage>
</organism>
<comment type="subcellular location">
    <subcellularLocation>
        <location evidence="7">Cell inner membrane</location>
        <topology evidence="7">Multi-pass membrane protein</topology>
    </subcellularLocation>
    <subcellularLocation>
        <location evidence="1">Cell membrane</location>
        <topology evidence="1">Multi-pass membrane protein</topology>
    </subcellularLocation>
</comment>
<evidence type="ECO:0000259" key="9">
    <source>
        <dbReference type="Pfam" id="PF21082"/>
    </source>
</evidence>
<dbReference type="Pfam" id="PF00924">
    <property type="entry name" value="MS_channel_2nd"/>
    <property type="match status" value="1"/>
</dbReference>
<dbReference type="SUPFAM" id="SSF50182">
    <property type="entry name" value="Sm-like ribonucleoproteins"/>
    <property type="match status" value="1"/>
</dbReference>
<dbReference type="PANTHER" id="PTHR30221">
    <property type="entry name" value="SMALL-CONDUCTANCE MECHANOSENSITIVE CHANNEL"/>
    <property type="match status" value="1"/>
</dbReference>
<comment type="subunit">
    <text evidence="7">Homoheptamer.</text>
</comment>
<accession>A0A927HDX4</accession>
<keyword evidence="3" id="KW-1003">Cell membrane</keyword>
<dbReference type="SUPFAM" id="SSF82689">
    <property type="entry name" value="Mechanosensitive channel protein MscS (YggB), C-terminal domain"/>
    <property type="match status" value="1"/>
</dbReference>
<dbReference type="InterPro" id="IPR049278">
    <property type="entry name" value="MS_channel_C"/>
</dbReference>
<dbReference type="Proteomes" id="UP000635142">
    <property type="component" value="Unassembled WGS sequence"/>
</dbReference>
<evidence type="ECO:0000256" key="5">
    <source>
        <dbReference type="ARBA" id="ARBA00022989"/>
    </source>
</evidence>
<evidence type="ECO:0000313" key="11">
    <source>
        <dbReference type="Proteomes" id="UP000635142"/>
    </source>
</evidence>
<evidence type="ECO:0000259" key="8">
    <source>
        <dbReference type="Pfam" id="PF00924"/>
    </source>
</evidence>
<evidence type="ECO:0000256" key="3">
    <source>
        <dbReference type="ARBA" id="ARBA00022475"/>
    </source>
</evidence>
<name>A0A927HDX4_9RHOB</name>
<feature type="domain" description="Mechanosensitive ion channel MscS C-terminal" evidence="9">
    <location>
        <begin position="193"/>
        <end position="276"/>
    </location>
</feature>
<proteinExistence type="inferred from homology"/>
<gene>
    <name evidence="10" type="ORF">H9Q16_05130</name>
</gene>
<protein>
    <recommendedName>
        <fullName evidence="7">Small-conductance mechanosensitive channel</fullName>
    </recommendedName>
</protein>
<dbReference type="AlphaFoldDB" id="A0A927HDX4"/>
<evidence type="ECO:0000256" key="4">
    <source>
        <dbReference type="ARBA" id="ARBA00022692"/>
    </source>
</evidence>
<dbReference type="Gene3D" id="3.30.70.100">
    <property type="match status" value="1"/>
</dbReference>
<feature type="transmembrane region" description="Helical" evidence="7">
    <location>
        <begin position="34"/>
        <end position="55"/>
    </location>
</feature>
<feature type="domain" description="Mechanosensitive ion channel MscS" evidence="8">
    <location>
        <begin position="118"/>
        <end position="180"/>
    </location>
</feature>
<dbReference type="Gene3D" id="1.10.287.1260">
    <property type="match status" value="1"/>
</dbReference>